<protein>
    <recommendedName>
        <fullName evidence="3">PIN domain-containing protein</fullName>
    </recommendedName>
</protein>
<organism evidence="1 2">
    <name type="scientific">Rhodococcus opacus</name>
    <name type="common">Nocardia opaca</name>
    <dbReference type="NCBI Taxonomy" id="37919"/>
    <lineage>
        <taxon>Bacteria</taxon>
        <taxon>Bacillati</taxon>
        <taxon>Actinomycetota</taxon>
        <taxon>Actinomycetes</taxon>
        <taxon>Mycobacteriales</taxon>
        <taxon>Nocardiaceae</taxon>
        <taxon>Rhodococcus</taxon>
    </lineage>
</organism>
<dbReference type="PATRIC" id="fig|37919.13.peg.8381"/>
<accession>A0A1B1KIW6</accession>
<evidence type="ECO:0000313" key="2">
    <source>
        <dbReference type="Proteomes" id="UP000186108"/>
    </source>
</evidence>
<evidence type="ECO:0008006" key="3">
    <source>
        <dbReference type="Google" id="ProtNLM"/>
    </source>
</evidence>
<sequence>MFHLRWTEDILAELVYHIRKKHPHYSDAQVGGIRDRIIAVAPHGRIKGYVIDSGLAYTDDYDAHLHAAAEHGGVQYVVTDDKRFLDFAAANDELLTYEVYTADDFLMLVNQSSPTAVREVLLEQIDYHRRSGGAFNLPVSLEKAGAPQFAEVIREMMRSRAVADVLARPLTATTE</sequence>
<dbReference type="Proteomes" id="UP000186108">
    <property type="component" value="Plasmid pR1CP1"/>
</dbReference>
<dbReference type="RefSeq" id="WP_081315622.1">
    <property type="nucleotide sequence ID" value="NZ_CP009112.1"/>
</dbReference>
<dbReference type="AlphaFoldDB" id="A0A1B1KIW6"/>
<geneLocation type="plasmid" evidence="2">
    <name>pr1cp1</name>
</geneLocation>
<proteinExistence type="predicted"/>
<reference evidence="1 2" key="1">
    <citation type="submission" date="2014-07" db="EMBL/GenBank/DDBJ databases">
        <authorList>
            <person name="Zhang J.E."/>
            <person name="Yang H."/>
            <person name="Guo J."/>
            <person name="Deng Z."/>
            <person name="Luo H."/>
            <person name="Luo M."/>
            <person name="Zhao B."/>
        </authorList>
    </citation>
    <scope>NUCLEOTIDE SEQUENCE [LARGE SCALE GENOMIC DNA]</scope>
    <source>
        <strain evidence="1 2">1CP</strain>
        <plasmid evidence="2">Plasmid pr1cp1</plasmid>
    </source>
</reference>
<gene>
    <name evidence="1" type="ORF">R1CP_39775</name>
</gene>
<dbReference type="EMBL" id="CP009112">
    <property type="protein sequence ID" value="ANS32538.1"/>
    <property type="molecule type" value="Genomic_DNA"/>
</dbReference>
<name>A0A1B1KIW6_RHOOP</name>
<evidence type="ECO:0000313" key="1">
    <source>
        <dbReference type="EMBL" id="ANS32538.1"/>
    </source>
</evidence>
<keyword evidence="1" id="KW-0614">Plasmid</keyword>